<feature type="region of interest" description="Disordered" evidence="1">
    <location>
        <begin position="1"/>
        <end position="34"/>
    </location>
</feature>
<dbReference type="RefSeq" id="WP_007297253.1">
    <property type="nucleotide sequence ID" value="NZ_AJJH01000049.1"/>
</dbReference>
<feature type="compositionally biased region" description="Low complexity" evidence="1">
    <location>
        <begin position="19"/>
        <end position="34"/>
    </location>
</feature>
<sequence>MSTRESSGGTADAGGGGEDTVTVQVGRTVSSTTRVRSTEKAVTAISAGCEMWALAPPPAV</sequence>
<feature type="compositionally biased region" description="Low complexity" evidence="1">
    <location>
        <begin position="1"/>
        <end position="10"/>
    </location>
</feature>
<proteinExistence type="predicted"/>
<organism evidence="2 3">
    <name type="scientific">Rhodococcus opacus RKJ300 = JCM 13270</name>
    <dbReference type="NCBI Taxonomy" id="1165867"/>
    <lineage>
        <taxon>Bacteria</taxon>
        <taxon>Bacillati</taxon>
        <taxon>Actinomycetota</taxon>
        <taxon>Actinomycetes</taxon>
        <taxon>Mycobacteriales</taxon>
        <taxon>Nocardiaceae</taxon>
        <taxon>Rhodococcus</taxon>
    </lineage>
</organism>
<dbReference type="EMBL" id="AJJH01000049">
    <property type="protein sequence ID" value="EID79887.1"/>
    <property type="molecule type" value="Genomic_DNA"/>
</dbReference>
<dbReference type="Proteomes" id="UP000006447">
    <property type="component" value="Unassembled WGS sequence"/>
</dbReference>
<evidence type="ECO:0000313" key="2">
    <source>
        <dbReference type="EMBL" id="EID79887.1"/>
    </source>
</evidence>
<comment type="caution">
    <text evidence="2">The sequence shown here is derived from an EMBL/GenBank/DDBJ whole genome shotgun (WGS) entry which is preliminary data.</text>
</comment>
<reference evidence="2 3" key="1">
    <citation type="journal article" date="2012" name="J. Bacteriol.">
        <title>Draft genome sequence of the nitrophenol-degrading actinomycete Rhodococcus imtechensis RKJ300.</title>
        <authorList>
            <person name="Vikram S."/>
            <person name="Kumar S."/>
            <person name="Subramanian S."/>
            <person name="Raghava G.P."/>
        </authorList>
    </citation>
    <scope>NUCLEOTIDE SEQUENCE [LARGE SCALE GENOMIC DNA]</scope>
    <source>
        <strain evidence="2 3">RKJ300</strain>
    </source>
</reference>
<accession>I0WU21</accession>
<name>I0WU21_RHOOP</name>
<gene>
    <name evidence="2" type="ORF">W59_11191</name>
</gene>
<evidence type="ECO:0000256" key="1">
    <source>
        <dbReference type="SAM" id="MobiDB-lite"/>
    </source>
</evidence>
<evidence type="ECO:0000313" key="3">
    <source>
        <dbReference type="Proteomes" id="UP000006447"/>
    </source>
</evidence>
<dbReference type="AlphaFoldDB" id="I0WU21"/>
<protein>
    <submittedName>
        <fullName evidence="2">Uncharacterized protein</fullName>
    </submittedName>
</protein>